<name>A0A5E7T7D7_PSEFL</name>
<dbReference type="AlphaFoldDB" id="A0A5E7T7D7"/>
<dbReference type="Pfam" id="PF12973">
    <property type="entry name" value="Cupin_7"/>
    <property type="match status" value="1"/>
</dbReference>
<dbReference type="SUPFAM" id="SSF51182">
    <property type="entry name" value="RmlC-like cupins"/>
    <property type="match status" value="1"/>
</dbReference>
<reference evidence="2 3" key="1">
    <citation type="submission" date="2019-09" db="EMBL/GenBank/DDBJ databases">
        <authorList>
            <person name="Chandra G."/>
            <person name="Truman W A."/>
        </authorList>
    </citation>
    <scope>NUCLEOTIDE SEQUENCE [LARGE SCALE GENOMIC DNA]</scope>
    <source>
        <strain evidence="2">PS928</strain>
    </source>
</reference>
<evidence type="ECO:0000313" key="3">
    <source>
        <dbReference type="Proteomes" id="UP000381378"/>
    </source>
</evidence>
<dbReference type="InterPro" id="IPR014710">
    <property type="entry name" value="RmlC-like_jellyroll"/>
</dbReference>
<sequence length="125" mass="13793">MPDNQTPNWKIAGKNGVQGPVEGSLYYSSSTDDWQPTAAEGFWIKPLFEDAERGEKTLLMKVDPGAHVPSHTHAGELEQLFVLQGSFFDQDRTLQVGDYCCRAPDAAHSAGSEHGAILMVIYTRR</sequence>
<organism evidence="2 3">
    <name type="scientific">Pseudomonas fluorescens</name>
    <dbReference type="NCBI Taxonomy" id="294"/>
    <lineage>
        <taxon>Bacteria</taxon>
        <taxon>Pseudomonadati</taxon>
        <taxon>Pseudomonadota</taxon>
        <taxon>Gammaproteobacteria</taxon>
        <taxon>Pseudomonadales</taxon>
        <taxon>Pseudomonadaceae</taxon>
        <taxon>Pseudomonas</taxon>
    </lineage>
</organism>
<dbReference type="InterPro" id="IPR011051">
    <property type="entry name" value="RmlC_Cupin_sf"/>
</dbReference>
<dbReference type="InterPro" id="IPR025979">
    <property type="entry name" value="ChrR-like_cupin_dom"/>
</dbReference>
<dbReference type="RefSeq" id="WP_168187325.1">
    <property type="nucleotide sequence ID" value="NZ_CABVJF010000006.1"/>
</dbReference>
<proteinExistence type="predicted"/>
<protein>
    <recommendedName>
        <fullName evidence="1">ChrR-like cupin domain-containing protein</fullName>
    </recommendedName>
</protein>
<evidence type="ECO:0000259" key="1">
    <source>
        <dbReference type="Pfam" id="PF12973"/>
    </source>
</evidence>
<feature type="domain" description="ChrR-like cupin" evidence="1">
    <location>
        <begin position="28"/>
        <end position="120"/>
    </location>
</feature>
<dbReference type="Proteomes" id="UP000381378">
    <property type="component" value="Unassembled WGS sequence"/>
</dbReference>
<dbReference type="EMBL" id="CABVJF010000006">
    <property type="protein sequence ID" value="VVP95021.1"/>
    <property type="molecule type" value="Genomic_DNA"/>
</dbReference>
<gene>
    <name evidence="2" type="ORF">PS928_02023</name>
</gene>
<dbReference type="Gene3D" id="2.60.120.10">
    <property type="entry name" value="Jelly Rolls"/>
    <property type="match status" value="1"/>
</dbReference>
<evidence type="ECO:0000313" key="2">
    <source>
        <dbReference type="EMBL" id="VVP95021.1"/>
    </source>
</evidence>
<accession>A0A5E7T7D7</accession>